<evidence type="ECO:0000313" key="2">
    <source>
        <dbReference type="Proteomes" id="UP001153076"/>
    </source>
</evidence>
<dbReference type="OrthoDB" id="1844242at2759"/>
<protein>
    <submittedName>
        <fullName evidence="1">Uncharacterized protein</fullName>
    </submittedName>
</protein>
<dbReference type="Proteomes" id="UP001153076">
    <property type="component" value="Unassembled WGS sequence"/>
</dbReference>
<dbReference type="AlphaFoldDB" id="A0A9Q1K3Z1"/>
<accession>A0A9Q1K3Z1</accession>
<name>A0A9Q1K3Z1_9CARY</name>
<reference evidence="1" key="1">
    <citation type="submission" date="2022-04" db="EMBL/GenBank/DDBJ databases">
        <title>Carnegiea gigantea Genome sequencing and assembly v2.</title>
        <authorList>
            <person name="Copetti D."/>
            <person name="Sanderson M.J."/>
            <person name="Burquez A."/>
            <person name="Wojciechowski M.F."/>
        </authorList>
    </citation>
    <scope>NUCLEOTIDE SEQUENCE</scope>
    <source>
        <strain evidence="1">SGP5-SGP5p</strain>
        <tissue evidence="1">Aerial part</tissue>
    </source>
</reference>
<evidence type="ECO:0000313" key="1">
    <source>
        <dbReference type="EMBL" id="KAJ8436384.1"/>
    </source>
</evidence>
<dbReference type="EMBL" id="JAKOGI010000347">
    <property type="protein sequence ID" value="KAJ8436384.1"/>
    <property type="molecule type" value="Genomic_DNA"/>
</dbReference>
<sequence length="381" mass="42587">MARNATEVGEMAMMVWKWVGKAAATKSLGSEAAAEQAASRGGIIELSDDDEISIAQRMHVMSKQLDKTMQVMSNHLRQAVMKGCGDGNNKLARKMEKHKQDIVKRKNGVGERLEQKLANTYQKMDCITAVECYNVMLSEYSVELTNSHKLANLWVYDYILRIYKSETQEVIYNQLVHPMETHDIGKVDEKTRVVDGGEELDDNYNRCILLPNNGHHLGRPPSKRIASQAQDKKVRRCSKCGEIEHTRRICRNPRADFNVTYKSDVVQIEDFLDAVIRCDQVAFVIVGSLGLLQGHEDTGIHIAALASSEAQVQPPLCRVVAVRELICVPDLTSIITCTCNVEVVWATLYCGSSTARVTYRIDGFYVKAINDAIFGGDLFNA</sequence>
<proteinExistence type="predicted"/>
<gene>
    <name evidence="1" type="ORF">Cgig2_032205</name>
</gene>
<organism evidence="1 2">
    <name type="scientific">Carnegiea gigantea</name>
    <dbReference type="NCBI Taxonomy" id="171969"/>
    <lineage>
        <taxon>Eukaryota</taxon>
        <taxon>Viridiplantae</taxon>
        <taxon>Streptophyta</taxon>
        <taxon>Embryophyta</taxon>
        <taxon>Tracheophyta</taxon>
        <taxon>Spermatophyta</taxon>
        <taxon>Magnoliopsida</taxon>
        <taxon>eudicotyledons</taxon>
        <taxon>Gunneridae</taxon>
        <taxon>Pentapetalae</taxon>
        <taxon>Caryophyllales</taxon>
        <taxon>Cactineae</taxon>
        <taxon>Cactaceae</taxon>
        <taxon>Cactoideae</taxon>
        <taxon>Echinocereeae</taxon>
        <taxon>Carnegiea</taxon>
    </lineage>
</organism>
<keyword evidence="2" id="KW-1185">Reference proteome</keyword>
<comment type="caution">
    <text evidence="1">The sequence shown here is derived from an EMBL/GenBank/DDBJ whole genome shotgun (WGS) entry which is preliminary data.</text>
</comment>